<evidence type="ECO:0000256" key="7">
    <source>
        <dbReference type="ARBA" id="ARBA00022989"/>
    </source>
</evidence>
<comment type="subcellular location">
    <subcellularLocation>
        <location evidence="1">Cell membrane</location>
        <topology evidence="1">Multi-pass membrane protein</topology>
    </subcellularLocation>
</comment>
<dbReference type="PANTHER" id="PTHR22683:SF1">
    <property type="entry name" value="TYPE VII SECRETION SYSTEM PROTEIN ESSC"/>
    <property type="match status" value="1"/>
</dbReference>
<evidence type="ECO:0000256" key="2">
    <source>
        <dbReference type="ARBA" id="ARBA00022475"/>
    </source>
</evidence>
<dbReference type="PROSITE" id="PS50901">
    <property type="entry name" value="FTSK"/>
    <property type="match status" value="3"/>
</dbReference>
<dbReference type="Pfam" id="PF01580">
    <property type="entry name" value="FtsK_SpoIIIE"/>
    <property type="match status" value="2"/>
</dbReference>
<proteinExistence type="predicted"/>
<keyword evidence="2" id="KW-1003">Cell membrane</keyword>
<evidence type="ECO:0000256" key="6">
    <source>
        <dbReference type="ARBA" id="ARBA00022840"/>
    </source>
</evidence>
<sequence length="1283" mass="138916">MVRAAVSTIQENDGEHIAEQQILVREEPSCMPTSPQENTPSKQIDHGIIPQLSADERLPAPPLPVGTLQPEPVPEAVRAQSVPLLKMLMPLAMVGAVIAMVGLLVISGGTLNPMMLTLPLMMGMSLLMMFSPAPGEDTAEMRRTYLRHLVALREKAADNANAQRTHELYRHPSSHELWSMAGTERMWERLGDASDALEVRIGTGSTALCTPFEVPDSGAAEDLDPVCAVSLRSTVQALSSVHDMPLTMQLQAFRVINILGDDAHGLVRAIVAQLCFHHGPEAVGIDFIVGNTVARGVPGSDDDWSFVKWFPHCRTPQSAQHRVAIVDCRDKQSQEIEASGASRWDVIIAIDAHPDSDLGLRAEEEGIVLQAGSSLGVITEKGVENIGVPETLTSSGALLLARILTRYKRAESESTASSDLRALLGIRGAAGQLDVGSLWRRRKIGGLKNKRLSIPFGLNSSGKPVVLDIKESAHGGMGPHGLCLGSTGSGKSELLRALVAGLAATHSPEDLNFVLVDFKGGATFLGLDRLPHTSAVITNLAQETVLVERMHDAISGEMNRRQETLRQAGNLSNVSEYTAARQHRPELAPMPALLIIVDEFSELLGQHPDFADLFVAVGRLGRSLHIHLLLASQRLDEGRLRGLDSHLSYRIGLKTFSAAESRQILGVPDAYELPNQPGVGFLSTGAGSLQRFRASYVSGPMQNFNVEHNRGRSVRLWTGWEDSGQQSGQAEQKTDARGTTLVDAIVSASVQAAAQEQLRAHRIWLPPLPKSMSLNSLDLNQTSLVASVGIIDRPYLQRQDPLIMNFLGQSGHAALCGGPQTGKSSALCTIMTSLAISHSTRTLRFYVLDLAGTGLASTSVLPHVAGIAHRTEAEKVRRIIDEVVSFIDSPEERHTFLVVDGWHVVGQAFDDLLEPLARIASDGLAAHVHLVISTPRWTALRPEIRDLIPQRIEFKLAEPLDSLIDRKAQGKLPLAAGRGLNTDKEHILFALSTPADLEQAASACIDRGDSAVPELRMLPSLVGVSELAVDVEKQGIPLGLGGKKLTPLTWNPQHSSHLLCVGNQGCGKSTLMRTIVKGIEAMGKEHARIVMIDHRRAHLGAVQEDMLAAYSATSQTTESMISDTVVTLRSRLPSSDVTAEQLKNRSWWCGPDIFLLIDDLDILPDSCLYPLVELLPHSKDIGLHVVACRKIGGMQRALYQPFLTEIRDQQPTAIILDGDRDDGPLWGIRPSQQPPGRGIVVERGSNKGVFQVAVADSYLTTQTDGSQEAACVTVGEVVRERHE</sequence>
<evidence type="ECO:0000256" key="3">
    <source>
        <dbReference type="ARBA" id="ARBA00022692"/>
    </source>
</evidence>
<feature type="binding site" evidence="9">
    <location>
        <begin position="817"/>
        <end position="824"/>
    </location>
    <ligand>
        <name>ATP</name>
        <dbReference type="ChEBI" id="CHEBI:30616"/>
    </ligand>
</feature>
<dbReference type="InterPro" id="IPR023837">
    <property type="entry name" value="EccCb-like_Actinobacteria"/>
</dbReference>
<dbReference type="NCBIfam" id="TIGR03925">
    <property type="entry name" value="T7SS_EccC_b"/>
    <property type="match status" value="1"/>
</dbReference>
<dbReference type="RefSeq" id="WP_095076039.1">
    <property type="nucleotide sequence ID" value="NZ_CP068134.1"/>
</dbReference>
<keyword evidence="7 10" id="KW-1133">Transmembrane helix</keyword>
<dbReference type="SMART" id="SM00382">
    <property type="entry name" value="AAA"/>
    <property type="match status" value="3"/>
</dbReference>
<evidence type="ECO:0000256" key="8">
    <source>
        <dbReference type="ARBA" id="ARBA00023136"/>
    </source>
</evidence>
<keyword evidence="3 10" id="KW-0812">Transmembrane</keyword>
<feature type="domain" description="FtsK" evidence="11">
    <location>
        <begin position="799"/>
        <end position="963"/>
    </location>
</feature>
<feature type="domain" description="FtsK" evidence="11">
    <location>
        <begin position="1045"/>
        <end position="1225"/>
    </location>
</feature>
<evidence type="ECO:0000256" key="1">
    <source>
        <dbReference type="ARBA" id="ARBA00004651"/>
    </source>
</evidence>
<dbReference type="InterPro" id="IPR027417">
    <property type="entry name" value="P-loop_NTPase"/>
</dbReference>
<keyword evidence="8 10" id="KW-0472">Membrane</keyword>
<dbReference type="Proteomes" id="UP000248741">
    <property type="component" value="Chromosome 1"/>
</dbReference>
<dbReference type="Gene3D" id="3.40.50.300">
    <property type="entry name" value="P-loop containing nucleotide triphosphate hydrolases"/>
    <property type="match status" value="3"/>
</dbReference>
<evidence type="ECO:0000256" key="5">
    <source>
        <dbReference type="ARBA" id="ARBA00022741"/>
    </source>
</evidence>
<evidence type="ECO:0000256" key="9">
    <source>
        <dbReference type="PROSITE-ProRule" id="PRU00289"/>
    </source>
</evidence>
<feature type="binding site" evidence="9">
    <location>
        <begin position="1062"/>
        <end position="1069"/>
    </location>
    <ligand>
        <name>ATP</name>
        <dbReference type="ChEBI" id="CHEBI:30616"/>
    </ligand>
</feature>
<evidence type="ECO:0000313" key="12">
    <source>
        <dbReference type="EMBL" id="SQG51837.1"/>
    </source>
</evidence>
<dbReference type="InterPro" id="IPR003593">
    <property type="entry name" value="AAA+_ATPase"/>
</dbReference>
<feature type="domain" description="FtsK" evidence="11">
    <location>
        <begin position="462"/>
        <end position="662"/>
    </location>
</feature>
<dbReference type="GO" id="GO:0005886">
    <property type="term" value="C:plasma membrane"/>
    <property type="evidence" value="ECO:0007669"/>
    <property type="project" value="UniProtKB-SubCell"/>
</dbReference>
<keyword evidence="6 9" id="KW-0067">ATP-binding</keyword>
<evidence type="ECO:0000313" key="13">
    <source>
        <dbReference type="Proteomes" id="UP000248741"/>
    </source>
</evidence>
<dbReference type="SUPFAM" id="SSF52540">
    <property type="entry name" value="P-loop containing nucleoside triphosphate hydrolases"/>
    <property type="match status" value="3"/>
</dbReference>
<dbReference type="InterPro" id="IPR050206">
    <property type="entry name" value="FtsK/SpoIIIE/SftA"/>
</dbReference>
<protein>
    <submittedName>
        <fullName evidence="12">ESX-3 secretion system protein eccC3</fullName>
    </submittedName>
</protein>
<reference evidence="12 13" key="1">
    <citation type="submission" date="2018-06" db="EMBL/GenBank/DDBJ databases">
        <authorList>
            <consortium name="Pathogen Informatics"/>
            <person name="Doyle S."/>
        </authorList>
    </citation>
    <scope>NUCLEOTIDE SEQUENCE [LARGE SCALE GENOMIC DNA]</scope>
    <source>
        <strain evidence="12 13">NCTC7908</strain>
    </source>
</reference>
<feature type="transmembrane region" description="Helical" evidence="10">
    <location>
        <begin position="88"/>
        <end position="108"/>
    </location>
</feature>
<dbReference type="InterPro" id="IPR023836">
    <property type="entry name" value="EccCa-like_Actinobacteria"/>
</dbReference>
<evidence type="ECO:0000256" key="4">
    <source>
        <dbReference type="ARBA" id="ARBA00022737"/>
    </source>
</evidence>
<organism evidence="12 13">
    <name type="scientific">Corynebacterium ulcerans</name>
    <dbReference type="NCBI Taxonomy" id="65058"/>
    <lineage>
        <taxon>Bacteria</taxon>
        <taxon>Bacillati</taxon>
        <taxon>Actinomycetota</taxon>
        <taxon>Actinomycetes</taxon>
        <taxon>Mycobacteriales</taxon>
        <taxon>Corynebacteriaceae</taxon>
        <taxon>Corynebacterium</taxon>
    </lineage>
</organism>
<dbReference type="EMBL" id="LS483400">
    <property type="protein sequence ID" value="SQG51837.1"/>
    <property type="molecule type" value="Genomic_DNA"/>
</dbReference>
<name>A0ABD7MTT5_CORUL</name>
<dbReference type="InterPro" id="IPR002543">
    <property type="entry name" value="FtsK_dom"/>
</dbReference>
<dbReference type="NCBIfam" id="TIGR03924">
    <property type="entry name" value="T7SS_EccC_a"/>
    <property type="match status" value="1"/>
</dbReference>
<keyword evidence="5 9" id="KW-0547">Nucleotide-binding</keyword>
<evidence type="ECO:0000259" key="11">
    <source>
        <dbReference type="PROSITE" id="PS50901"/>
    </source>
</evidence>
<evidence type="ECO:0000256" key="10">
    <source>
        <dbReference type="SAM" id="Phobius"/>
    </source>
</evidence>
<keyword evidence="4" id="KW-0677">Repeat</keyword>
<gene>
    <name evidence="12" type="primary">eccC3</name>
    <name evidence="12" type="ORF">NCTC7908_01424</name>
</gene>
<dbReference type="GO" id="GO:0005524">
    <property type="term" value="F:ATP binding"/>
    <property type="evidence" value="ECO:0007669"/>
    <property type="project" value="UniProtKB-UniRule"/>
</dbReference>
<dbReference type="PANTHER" id="PTHR22683">
    <property type="entry name" value="SPORULATION PROTEIN RELATED"/>
    <property type="match status" value="1"/>
</dbReference>
<feature type="binding site" evidence="9">
    <location>
        <begin position="485"/>
        <end position="492"/>
    </location>
    <ligand>
        <name>ATP</name>
        <dbReference type="ChEBI" id="CHEBI:30616"/>
    </ligand>
</feature>
<accession>A0ABD7MTT5</accession>